<dbReference type="PROSITE" id="PS50075">
    <property type="entry name" value="CARRIER"/>
    <property type="match status" value="1"/>
</dbReference>
<evidence type="ECO:0000259" key="8">
    <source>
        <dbReference type="PROSITE" id="PS50075"/>
    </source>
</evidence>
<keyword evidence="7" id="KW-0067">ATP-binding</keyword>
<dbReference type="FunFam" id="1.10.1200.10:FF:000005">
    <property type="entry name" value="Nonribosomal peptide synthetase 1"/>
    <property type="match status" value="1"/>
</dbReference>
<dbReference type="GO" id="GO:0031177">
    <property type="term" value="F:phosphopantetheine binding"/>
    <property type="evidence" value="ECO:0007669"/>
    <property type="project" value="InterPro"/>
</dbReference>
<feature type="domain" description="Carrier" evidence="8">
    <location>
        <begin position="518"/>
        <end position="594"/>
    </location>
</feature>
<dbReference type="PANTHER" id="PTHR43201:SF5">
    <property type="entry name" value="MEDIUM-CHAIN ACYL-COA LIGASE ACSF2, MITOCHONDRIAL"/>
    <property type="match status" value="1"/>
</dbReference>
<dbReference type="Pfam" id="PF00501">
    <property type="entry name" value="AMP-binding"/>
    <property type="match status" value="1"/>
</dbReference>
<dbReference type="InterPro" id="IPR000873">
    <property type="entry name" value="AMP-dep_synth/lig_dom"/>
</dbReference>
<comment type="similarity">
    <text evidence="2">Belongs to the ATP-dependent AMP-binding enzyme family.</text>
</comment>
<dbReference type="InterPro" id="IPR009081">
    <property type="entry name" value="PP-bd_ACP"/>
</dbReference>
<evidence type="ECO:0000256" key="5">
    <source>
        <dbReference type="ARBA" id="ARBA00022598"/>
    </source>
</evidence>
<sequence>MRYSDANLTLHHLVAVQAECQPSSIALRSVYEPPQSGLTYEALHSQITKVTHILTAHGIQPNDRIAVVLPNGTEMAVVFLAIASCATCAPLNPNYQRAEFDFYLDDLQAKALIILAGQPSPARSSAQARNIPILDLIPTSAGQFEIEGHAVCDGHPEFAKPDDVALILHTSGTTSRPKMVPLTHRNLWTSANNVATTLELTPSDRCLSLMPLFHIHGLVGVLLASIAAGGQVICTPGFQATRFFDWFETFQPTWYSAVPTIHQAILAQAEQQRDRLEHSALRLIRSSSAALPTQVKNLLETTFQVPVIEAYGMTEAAHQMTSNLLSPSDRKAGSVGKAIGLEVAIMDETGQLLQPSAIGEVVIRGANVTSGYEQNPDATAKAFTQGWFRTGDQGYFDSDGFLFLQGRLKEIINRGGEKIAPLEIDAVLMDIPEVFQAVTFAVPHPTLGEDVAAAVVLHPGANLSAVEIRKILFQKVADFKVPSQVVMVDAIPTGATGKLQRIGLFEKLVDQLKPVFVAPQTESEQKLAAIWAEVLGTDCNIGRHDNFFALGGDSLKATQIIVRITQIFEIEMPLVALFQSPTLMEQAERIDALCAESSTLMSLFNQLQDRPEAERLALIENLSL</sequence>
<protein>
    <submittedName>
        <fullName evidence="9">AMP-binding enzyme domain protein</fullName>
    </submittedName>
</protein>
<name>A0A1Z4JMA0_LEPBY</name>
<proteinExistence type="inferred from homology"/>
<evidence type="ECO:0000256" key="7">
    <source>
        <dbReference type="ARBA" id="ARBA00022840"/>
    </source>
</evidence>
<evidence type="ECO:0000313" key="9">
    <source>
        <dbReference type="EMBL" id="BAY57826.1"/>
    </source>
</evidence>
<dbReference type="PROSITE" id="PS00455">
    <property type="entry name" value="AMP_BINDING"/>
    <property type="match status" value="1"/>
</dbReference>
<dbReference type="SUPFAM" id="SSF47336">
    <property type="entry name" value="ACP-like"/>
    <property type="match status" value="1"/>
</dbReference>
<dbReference type="Gene3D" id="3.30.300.30">
    <property type="match status" value="1"/>
</dbReference>
<evidence type="ECO:0000256" key="2">
    <source>
        <dbReference type="ARBA" id="ARBA00006432"/>
    </source>
</evidence>
<dbReference type="InterPro" id="IPR045310">
    <property type="entry name" value="Pcs60-like"/>
</dbReference>
<evidence type="ECO:0000256" key="3">
    <source>
        <dbReference type="ARBA" id="ARBA00022450"/>
    </source>
</evidence>
<dbReference type="InterPro" id="IPR020806">
    <property type="entry name" value="PKS_PP-bd"/>
</dbReference>
<keyword evidence="6" id="KW-0547">Nucleotide-binding</keyword>
<dbReference type="GO" id="GO:0006631">
    <property type="term" value="P:fatty acid metabolic process"/>
    <property type="evidence" value="ECO:0007669"/>
    <property type="project" value="TreeGrafter"/>
</dbReference>
<dbReference type="Gene3D" id="1.10.1200.10">
    <property type="entry name" value="ACP-like"/>
    <property type="match status" value="1"/>
</dbReference>
<evidence type="ECO:0000256" key="1">
    <source>
        <dbReference type="ARBA" id="ARBA00001957"/>
    </source>
</evidence>
<dbReference type="EMBL" id="AP018203">
    <property type="protein sequence ID" value="BAY57826.1"/>
    <property type="molecule type" value="Genomic_DNA"/>
</dbReference>
<dbReference type="GO" id="GO:0031956">
    <property type="term" value="F:medium-chain fatty acid-CoA ligase activity"/>
    <property type="evidence" value="ECO:0007669"/>
    <property type="project" value="TreeGrafter"/>
</dbReference>
<dbReference type="PROSITE" id="PS00012">
    <property type="entry name" value="PHOSPHOPANTETHEINE"/>
    <property type="match status" value="1"/>
</dbReference>
<organism evidence="9 10">
    <name type="scientific">Leptolyngbya boryana NIES-2135</name>
    <dbReference type="NCBI Taxonomy" id="1973484"/>
    <lineage>
        <taxon>Bacteria</taxon>
        <taxon>Bacillati</taxon>
        <taxon>Cyanobacteriota</taxon>
        <taxon>Cyanophyceae</taxon>
        <taxon>Leptolyngbyales</taxon>
        <taxon>Leptolyngbyaceae</taxon>
        <taxon>Leptolyngbya group</taxon>
        <taxon>Leptolyngbya</taxon>
    </lineage>
</organism>
<dbReference type="Gene3D" id="3.40.50.12780">
    <property type="entry name" value="N-terminal domain of ligase-like"/>
    <property type="match status" value="1"/>
</dbReference>
<dbReference type="PANTHER" id="PTHR43201">
    <property type="entry name" value="ACYL-COA SYNTHETASE"/>
    <property type="match status" value="1"/>
</dbReference>
<dbReference type="Proteomes" id="UP000217895">
    <property type="component" value="Chromosome"/>
</dbReference>
<dbReference type="AlphaFoldDB" id="A0A1Z4JMA0"/>
<dbReference type="InterPro" id="IPR006162">
    <property type="entry name" value="Ppantetheine_attach_site"/>
</dbReference>
<evidence type="ECO:0000256" key="4">
    <source>
        <dbReference type="ARBA" id="ARBA00022553"/>
    </source>
</evidence>
<dbReference type="Pfam" id="PF13193">
    <property type="entry name" value="AMP-binding_C"/>
    <property type="match status" value="1"/>
</dbReference>
<accession>A0A1Z4JMA0</accession>
<gene>
    <name evidence="9" type="ORF">NIES2135_46970</name>
</gene>
<dbReference type="Pfam" id="PF00550">
    <property type="entry name" value="PP-binding"/>
    <property type="match status" value="1"/>
</dbReference>
<reference evidence="9 10" key="1">
    <citation type="submission" date="2017-06" db="EMBL/GenBank/DDBJ databases">
        <title>Genome sequencing of cyanobaciteial culture collection at National Institute for Environmental Studies (NIES).</title>
        <authorList>
            <person name="Hirose Y."/>
            <person name="Shimura Y."/>
            <person name="Fujisawa T."/>
            <person name="Nakamura Y."/>
            <person name="Kawachi M."/>
        </authorList>
    </citation>
    <scope>NUCLEOTIDE SEQUENCE [LARGE SCALE GENOMIC DNA]</scope>
    <source>
        <strain evidence="9 10">NIES-2135</strain>
    </source>
</reference>
<dbReference type="InterPro" id="IPR045851">
    <property type="entry name" value="AMP-bd_C_sf"/>
</dbReference>
<dbReference type="GO" id="GO:0005524">
    <property type="term" value="F:ATP binding"/>
    <property type="evidence" value="ECO:0007669"/>
    <property type="project" value="UniProtKB-KW"/>
</dbReference>
<dbReference type="InterPro" id="IPR042099">
    <property type="entry name" value="ANL_N_sf"/>
</dbReference>
<dbReference type="InterPro" id="IPR025110">
    <property type="entry name" value="AMP-bd_C"/>
</dbReference>
<evidence type="ECO:0000313" key="10">
    <source>
        <dbReference type="Proteomes" id="UP000217895"/>
    </source>
</evidence>
<comment type="cofactor">
    <cofactor evidence="1">
        <name>pantetheine 4'-phosphate</name>
        <dbReference type="ChEBI" id="CHEBI:47942"/>
    </cofactor>
</comment>
<dbReference type="SUPFAM" id="SSF56801">
    <property type="entry name" value="Acetyl-CoA synthetase-like"/>
    <property type="match status" value="1"/>
</dbReference>
<keyword evidence="4" id="KW-0597">Phosphoprotein</keyword>
<keyword evidence="5" id="KW-0436">Ligase</keyword>
<keyword evidence="10" id="KW-1185">Reference proteome</keyword>
<dbReference type="SMART" id="SM00823">
    <property type="entry name" value="PKS_PP"/>
    <property type="match status" value="1"/>
</dbReference>
<dbReference type="InterPro" id="IPR020845">
    <property type="entry name" value="AMP-binding_CS"/>
</dbReference>
<evidence type="ECO:0000256" key="6">
    <source>
        <dbReference type="ARBA" id="ARBA00022741"/>
    </source>
</evidence>
<dbReference type="InterPro" id="IPR036736">
    <property type="entry name" value="ACP-like_sf"/>
</dbReference>
<keyword evidence="3" id="KW-0596">Phosphopantetheine</keyword>
<dbReference type="CDD" id="cd05926">
    <property type="entry name" value="FACL_fum10p_like"/>
    <property type="match status" value="1"/>
</dbReference>